<organism evidence="2 3">
    <name type="scientific">Caerostris darwini</name>
    <dbReference type="NCBI Taxonomy" id="1538125"/>
    <lineage>
        <taxon>Eukaryota</taxon>
        <taxon>Metazoa</taxon>
        <taxon>Ecdysozoa</taxon>
        <taxon>Arthropoda</taxon>
        <taxon>Chelicerata</taxon>
        <taxon>Arachnida</taxon>
        <taxon>Araneae</taxon>
        <taxon>Araneomorphae</taxon>
        <taxon>Entelegynae</taxon>
        <taxon>Araneoidea</taxon>
        <taxon>Araneidae</taxon>
        <taxon>Caerostris</taxon>
    </lineage>
</organism>
<protein>
    <submittedName>
        <fullName evidence="2">Uncharacterized protein</fullName>
    </submittedName>
</protein>
<comment type="caution">
    <text evidence="2">The sequence shown here is derived from an EMBL/GenBank/DDBJ whole genome shotgun (WGS) entry which is preliminary data.</text>
</comment>
<evidence type="ECO:0000313" key="2">
    <source>
        <dbReference type="EMBL" id="GIY07333.1"/>
    </source>
</evidence>
<sequence length="94" mass="10856">MTCGRFSVCFFALPHKNKMLSPRGKRERYSRYLKQAERTNKAFAQQSVKERKRKENRSSANLSSFSPRSEECHFSSASSLHSDSDFNSPPAFFL</sequence>
<proteinExistence type="predicted"/>
<dbReference type="EMBL" id="BPLQ01004331">
    <property type="protein sequence ID" value="GIY07333.1"/>
    <property type="molecule type" value="Genomic_DNA"/>
</dbReference>
<keyword evidence="3" id="KW-1185">Reference proteome</keyword>
<evidence type="ECO:0000313" key="3">
    <source>
        <dbReference type="Proteomes" id="UP001054837"/>
    </source>
</evidence>
<dbReference type="AlphaFoldDB" id="A0AAV4QC99"/>
<name>A0AAV4QC99_9ARAC</name>
<dbReference type="Proteomes" id="UP001054837">
    <property type="component" value="Unassembled WGS sequence"/>
</dbReference>
<accession>A0AAV4QC99</accession>
<feature type="compositionally biased region" description="Polar residues" evidence="1">
    <location>
        <begin position="58"/>
        <end position="67"/>
    </location>
</feature>
<feature type="region of interest" description="Disordered" evidence="1">
    <location>
        <begin position="40"/>
        <end position="70"/>
    </location>
</feature>
<evidence type="ECO:0000256" key="1">
    <source>
        <dbReference type="SAM" id="MobiDB-lite"/>
    </source>
</evidence>
<gene>
    <name evidence="2" type="ORF">CDAR_20751</name>
</gene>
<reference evidence="2 3" key="1">
    <citation type="submission" date="2021-06" db="EMBL/GenBank/DDBJ databases">
        <title>Caerostris darwini draft genome.</title>
        <authorList>
            <person name="Kono N."/>
            <person name="Arakawa K."/>
        </authorList>
    </citation>
    <scope>NUCLEOTIDE SEQUENCE [LARGE SCALE GENOMIC DNA]</scope>
</reference>